<dbReference type="InterPro" id="IPR010862">
    <property type="entry name" value="DUF1493"/>
</dbReference>
<gene>
    <name evidence="2" type="ORF">HBO43_29970</name>
</gene>
<dbReference type="EMBL" id="JAAQWE010000048">
    <property type="protein sequence ID" value="NMY00807.1"/>
    <property type="molecule type" value="Genomic_DNA"/>
</dbReference>
<dbReference type="RefSeq" id="WP_082107806.1">
    <property type="nucleotide sequence ID" value="NZ_CP149793.1"/>
</dbReference>
<reference evidence="2 3" key="1">
    <citation type="journal article" date="2020" name="Front. Microbiol.">
        <title>Genetic Organization of the aprX-lipA2 Operon Affects the Proteolytic Potential of Pseudomonas Species in Milk.</title>
        <authorList>
            <person name="Maier C."/>
            <person name="Huptas C."/>
            <person name="von Neubeck M."/>
            <person name="Scherer S."/>
            <person name="Wenning M."/>
            <person name="Lucking G."/>
        </authorList>
    </citation>
    <scope>NUCLEOTIDE SEQUENCE [LARGE SCALE GENOMIC DNA]</scope>
    <source>
        <strain evidence="2 3">WS 4671</strain>
    </source>
</reference>
<organism evidence="2 3">
    <name type="scientific">Pseudomonas veronii</name>
    <dbReference type="NCBI Taxonomy" id="76761"/>
    <lineage>
        <taxon>Bacteria</taxon>
        <taxon>Pseudomonadati</taxon>
        <taxon>Pseudomonadota</taxon>
        <taxon>Gammaproteobacteria</taxon>
        <taxon>Pseudomonadales</taxon>
        <taxon>Pseudomonadaceae</taxon>
        <taxon>Pseudomonas</taxon>
    </lineage>
</organism>
<protein>
    <submittedName>
        <fullName evidence="2">DUF1493 family protein</fullName>
    </submittedName>
</protein>
<accession>A0A3S0ULJ7</accession>
<keyword evidence="1" id="KW-0472">Membrane</keyword>
<feature type="transmembrane region" description="Helical" evidence="1">
    <location>
        <begin position="29"/>
        <end position="47"/>
    </location>
</feature>
<evidence type="ECO:0000313" key="2">
    <source>
        <dbReference type="EMBL" id="NMY00807.1"/>
    </source>
</evidence>
<dbReference type="OrthoDB" id="6991506at2"/>
<proteinExistence type="predicted"/>
<dbReference type="Pfam" id="PF07377">
    <property type="entry name" value="DUF1493"/>
    <property type="match status" value="1"/>
</dbReference>
<dbReference type="AlphaFoldDB" id="A0A3S0ULJ7"/>
<keyword evidence="1" id="KW-0812">Transmembrane</keyword>
<feature type="transmembrane region" description="Helical" evidence="1">
    <location>
        <begin position="53"/>
        <end position="70"/>
    </location>
</feature>
<dbReference type="Proteomes" id="UP000552560">
    <property type="component" value="Unassembled WGS sequence"/>
</dbReference>
<keyword evidence="1" id="KW-1133">Transmembrane helix</keyword>
<comment type="caution">
    <text evidence="2">The sequence shown here is derived from an EMBL/GenBank/DDBJ whole genome shotgun (WGS) entry which is preliminary data.</text>
</comment>
<sequence length="211" mass="24050">MIEYLQWIVFIVLDIVLVKKIRSHNLRKYAGLSLLAAGLICSIWLPYWITEIQLPSIPIGAILIGSGLFLDRDRYSRIRSTHPLLVAPTLNLAPGFPDDPVMLHLLQLIHEDVGLPKHQIITINTSINHDLGCNGVEAKQLMAALKQYFGINLGDYKNNRYFKHRGFDAYLRLVERGCEGKIPLTIHMLYQAVKAKRWDTRTLEATGPQKR</sequence>
<evidence type="ECO:0000256" key="1">
    <source>
        <dbReference type="SAM" id="Phobius"/>
    </source>
</evidence>
<name>A0A3S0ULJ7_PSEVE</name>
<evidence type="ECO:0000313" key="3">
    <source>
        <dbReference type="Proteomes" id="UP000552560"/>
    </source>
</evidence>